<protein>
    <submittedName>
        <fullName evidence="4">Transposase</fullName>
    </submittedName>
</protein>
<name>A0ABN0RJ49_9FLAO</name>
<dbReference type="NCBIfam" id="NF033542">
    <property type="entry name" value="transpos_IS110"/>
    <property type="match status" value="1"/>
</dbReference>
<evidence type="ECO:0000256" key="1">
    <source>
        <dbReference type="SAM" id="Coils"/>
    </source>
</evidence>
<comment type="caution">
    <text evidence="4">The sequence shown here is derived from an EMBL/GenBank/DDBJ whole genome shotgun (WGS) entry which is preliminary data.</text>
</comment>
<dbReference type="RefSeq" id="WP_034647453.1">
    <property type="nucleotide sequence ID" value="NZ_ARZX01000080.1"/>
</dbReference>
<dbReference type="InterPro" id="IPR003346">
    <property type="entry name" value="Transposase_20"/>
</dbReference>
<feature type="domain" description="Transposase IS116/IS110/IS902 C-terminal" evidence="3">
    <location>
        <begin position="189"/>
        <end position="275"/>
    </location>
</feature>
<evidence type="ECO:0000259" key="3">
    <source>
        <dbReference type="Pfam" id="PF02371"/>
    </source>
</evidence>
<evidence type="ECO:0000313" key="5">
    <source>
        <dbReference type="Proteomes" id="UP000019275"/>
    </source>
</evidence>
<gene>
    <name evidence="4" type="ORF">KLA_17419</name>
</gene>
<keyword evidence="1" id="KW-0175">Coiled coil</keyword>
<dbReference type="InterPro" id="IPR002525">
    <property type="entry name" value="Transp_IS110-like_N"/>
</dbReference>
<dbReference type="PANTHER" id="PTHR33055:SF3">
    <property type="entry name" value="PUTATIVE TRANSPOSASE FOR IS117-RELATED"/>
    <property type="match status" value="1"/>
</dbReference>
<accession>A0ABN0RJ49</accession>
<feature type="domain" description="Transposase IS110-like N-terminal" evidence="2">
    <location>
        <begin position="13"/>
        <end position="135"/>
    </location>
</feature>
<reference evidence="4 5" key="1">
    <citation type="journal article" date="2014" name="Genome Announc.">
        <title>Draft Genome Sequence of the Carrageenan-Degrading Bacterium Cellulophaga sp. Strain KL-A, Isolated from Decaying Marine Algae.</title>
        <authorList>
            <person name="Shan D."/>
            <person name="Ying J."/>
            <person name="Li X."/>
            <person name="Gao Z."/>
            <person name="Wei G."/>
            <person name="Shao Z."/>
        </authorList>
    </citation>
    <scope>NUCLEOTIDE SEQUENCE [LARGE SCALE GENOMIC DNA]</scope>
    <source>
        <strain evidence="4 5">KL-A</strain>
    </source>
</reference>
<sequence>KKTIDASCHLSMKHRVFTNDVKGFQSMLNWVTKQTKGVSVFYCFENTGNYSLKLASYLSYKGIAYVEESPIKIKRSSGLVREKTDKIDSEIIARYAWIHREELVSSELKSVVYQELGRLIGLRDQLVRNRAGLLGTLKEIEQLLSSPSTDTSCIVLRRSIENLSKQIKSIESRMDSLLKEDESLSSNYKLLLSIRGIGFVVACQLLYHTENFKRFSSWRKFSSYCGLAPYEYSSGTSIHRRKKCHYLGDRKMKSLLSMASISAIQHDPELRLYYKRKVKEGKPKMIALNNVRNKLLARVFSVVKRGTPYVALNQYAA</sequence>
<evidence type="ECO:0000313" key="4">
    <source>
        <dbReference type="EMBL" id="EWH08952.1"/>
    </source>
</evidence>
<feature type="coiled-coil region" evidence="1">
    <location>
        <begin position="153"/>
        <end position="180"/>
    </location>
</feature>
<keyword evidence="5" id="KW-1185">Reference proteome</keyword>
<dbReference type="PANTHER" id="PTHR33055">
    <property type="entry name" value="TRANSPOSASE FOR INSERTION SEQUENCE ELEMENT IS1111A"/>
    <property type="match status" value="1"/>
</dbReference>
<feature type="non-terminal residue" evidence="4">
    <location>
        <position position="1"/>
    </location>
</feature>
<dbReference type="Pfam" id="PF01548">
    <property type="entry name" value="DEDD_Tnp_IS110"/>
    <property type="match status" value="1"/>
</dbReference>
<evidence type="ECO:0000259" key="2">
    <source>
        <dbReference type="Pfam" id="PF01548"/>
    </source>
</evidence>
<organism evidence="4 5">
    <name type="scientific">Cellulophaga geojensis KL-A</name>
    <dbReference type="NCBI Taxonomy" id="1328323"/>
    <lineage>
        <taxon>Bacteria</taxon>
        <taxon>Pseudomonadati</taxon>
        <taxon>Bacteroidota</taxon>
        <taxon>Flavobacteriia</taxon>
        <taxon>Flavobacteriales</taxon>
        <taxon>Flavobacteriaceae</taxon>
        <taxon>Cellulophaga</taxon>
    </lineage>
</organism>
<proteinExistence type="predicted"/>
<dbReference type="EMBL" id="ARZX01000080">
    <property type="protein sequence ID" value="EWH08952.1"/>
    <property type="molecule type" value="Genomic_DNA"/>
</dbReference>
<dbReference type="Pfam" id="PF02371">
    <property type="entry name" value="Transposase_20"/>
    <property type="match status" value="1"/>
</dbReference>
<dbReference type="InterPro" id="IPR047650">
    <property type="entry name" value="Transpos_IS110"/>
</dbReference>
<dbReference type="Proteomes" id="UP000019275">
    <property type="component" value="Unassembled WGS sequence"/>
</dbReference>